<dbReference type="GO" id="GO:0016740">
    <property type="term" value="F:transferase activity"/>
    <property type="evidence" value="ECO:0007669"/>
    <property type="project" value="UniProtKB-KW"/>
</dbReference>
<proteinExistence type="predicted"/>
<dbReference type="PATRIC" id="fig|1411148.3.peg.1561"/>
<dbReference type="InterPro" id="IPR014942">
    <property type="entry name" value="AbiEii"/>
</dbReference>
<dbReference type="AlphaFoldDB" id="W2C4S3"/>
<organism evidence="1 2">
    <name type="scientific">Tannerella sp. oral taxon BU063 isolate Cell 2</name>
    <dbReference type="NCBI Taxonomy" id="1411148"/>
    <lineage>
        <taxon>Bacteria</taxon>
        <taxon>Pseudomonadati</taxon>
        <taxon>Bacteroidota</taxon>
        <taxon>Bacteroidia</taxon>
        <taxon>Bacteroidales</taxon>
        <taxon>Tannerellaceae</taxon>
        <taxon>Tannerella</taxon>
    </lineage>
</organism>
<evidence type="ECO:0000313" key="2">
    <source>
        <dbReference type="Proteomes" id="UP000018837"/>
    </source>
</evidence>
<dbReference type="Proteomes" id="UP000018837">
    <property type="component" value="Unassembled WGS sequence"/>
</dbReference>
<protein>
    <submittedName>
        <fullName evidence="1">Nucleotidyltransferase</fullName>
    </submittedName>
</protein>
<gene>
    <name evidence="1" type="ORF">N425_09785</name>
</gene>
<dbReference type="EMBL" id="AYUF01000481">
    <property type="protein sequence ID" value="ETK01492.1"/>
    <property type="molecule type" value="Genomic_DNA"/>
</dbReference>
<accession>W2C4S3</accession>
<reference evidence="1 2" key="1">
    <citation type="submission" date="2013-11" db="EMBL/GenBank/DDBJ databases">
        <title>Single cell genomics of uncultured Tannerella BU063 (oral taxon 286).</title>
        <authorList>
            <person name="Beall C.J."/>
            <person name="Campbell A.G."/>
            <person name="Griffen A.L."/>
            <person name="Podar M."/>
            <person name="Leys E.J."/>
        </authorList>
    </citation>
    <scope>NUCLEOTIDE SEQUENCE [LARGE SCALE GENOMIC DNA]</scope>
    <source>
        <strain evidence="1">Cell 2</strain>
    </source>
</reference>
<sequence length="214" mass="24483">MLHTESITSGTLETLKQLMRDETLQDFFLVGGTALALYMGHRKSIDLDLFTLHSFDAPRMRAYLTDRYGLSNAFVRKDTVKGTIAEIKIDCITYAYPLLERVHEEGGIRLCSLRDIAAMKLSAIADSGTRLKDFVDVACLSTRLSLGDMLRAYDAKYRGMSPISPLKALTYYDDIREREPILTLRGNYDWSLIDYRLQDMLAHLEQVYEDFPFT</sequence>
<comment type="caution">
    <text evidence="1">The sequence shown here is derived from an EMBL/GenBank/DDBJ whole genome shotgun (WGS) entry which is preliminary data.</text>
</comment>
<keyword evidence="1" id="KW-0808">Transferase</keyword>
<dbReference type="Pfam" id="PF08843">
    <property type="entry name" value="AbiEii"/>
    <property type="match status" value="2"/>
</dbReference>
<name>W2C4S3_9BACT</name>
<evidence type="ECO:0000313" key="1">
    <source>
        <dbReference type="EMBL" id="ETK01492.1"/>
    </source>
</evidence>